<dbReference type="AlphaFoldDB" id="A0A6A5QAZ6"/>
<keyword evidence="2" id="KW-1185">Reference proteome</keyword>
<protein>
    <submittedName>
        <fullName evidence="1">Uncharacterized protein</fullName>
    </submittedName>
</protein>
<dbReference type="PANTHER" id="PTHR38790:SF4">
    <property type="entry name" value="2EXR DOMAIN-CONTAINING PROTEIN"/>
    <property type="match status" value="1"/>
</dbReference>
<reference evidence="1" key="1">
    <citation type="journal article" date="2020" name="Stud. Mycol.">
        <title>101 Dothideomycetes genomes: a test case for predicting lifestyles and emergence of pathogens.</title>
        <authorList>
            <person name="Haridas S."/>
            <person name="Albert R."/>
            <person name="Binder M."/>
            <person name="Bloem J."/>
            <person name="Labutti K."/>
            <person name="Salamov A."/>
            <person name="Andreopoulos B."/>
            <person name="Baker S."/>
            <person name="Barry K."/>
            <person name="Bills G."/>
            <person name="Bluhm B."/>
            <person name="Cannon C."/>
            <person name="Castanera R."/>
            <person name="Culley D."/>
            <person name="Daum C."/>
            <person name="Ezra D."/>
            <person name="Gonzalez J."/>
            <person name="Henrissat B."/>
            <person name="Kuo A."/>
            <person name="Liang C."/>
            <person name="Lipzen A."/>
            <person name="Lutzoni F."/>
            <person name="Magnuson J."/>
            <person name="Mondo S."/>
            <person name="Nolan M."/>
            <person name="Ohm R."/>
            <person name="Pangilinan J."/>
            <person name="Park H.-J."/>
            <person name="Ramirez L."/>
            <person name="Alfaro M."/>
            <person name="Sun H."/>
            <person name="Tritt A."/>
            <person name="Yoshinaga Y."/>
            <person name="Zwiers L.-H."/>
            <person name="Turgeon B."/>
            <person name="Goodwin S."/>
            <person name="Spatafora J."/>
            <person name="Crous P."/>
            <person name="Grigoriev I."/>
        </authorList>
    </citation>
    <scope>NUCLEOTIDE SEQUENCE</scope>
    <source>
        <strain evidence="1">HMLAC05119</strain>
    </source>
</reference>
<gene>
    <name evidence="1" type="ORF">BDU57DRAFT_522911</name>
</gene>
<dbReference type="EMBL" id="ML979140">
    <property type="protein sequence ID" value="KAF1912559.1"/>
    <property type="molecule type" value="Genomic_DNA"/>
</dbReference>
<proteinExistence type="predicted"/>
<dbReference type="Proteomes" id="UP000800096">
    <property type="component" value="Unassembled WGS sequence"/>
</dbReference>
<dbReference type="OrthoDB" id="3793866at2759"/>
<evidence type="ECO:0000313" key="2">
    <source>
        <dbReference type="Proteomes" id="UP000800096"/>
    </source>
</evidence>
<accession>A0A6A5QAZ6</accession>
<evidence type="ECO:0000313" key="1">
    <source>
        <dbReference type="EMBL" id="KAF1912559.1"/>
    </source>
</evidence>
<organism evidence="1 2">
    <name type="scientific">Ampelomyces quisqualis</name>
    <name type="common">Powdery mildew agent</name>
    <dbReference type="NCBI Taxonomy" id="50730"/>
    <lineage>
        <taxon>Eukaryota</taxon>
        <taxon>Fungi</taxon>
        <taxon>Dikarya</taxon>
        <taxon>Ascomycota</taxon>
        <taxon>Pezizomycotina</taxon>
        <taxon>Dothideomycetes</taxon>
        <taxon>Pleosporomycetidae</taxon>
        <taxon>Pleosporales</taxon>
        <taxon>Pleosporineae</taxon>
        <taxon>Phaeosphaeriaceae</taxon>
        <taxon>Ampelomyces</taxon>
    </lineage>
</organism>
<dbReference type="PANTHER" id="PTHR38790">
    <property type="entry name" value="2EXR DOMAIN-CONTAINING PROTEIN-RELATED"/>
    <property type="match status" value="1"/>
</dbReference>
<sequence length="208" mass="23855">MGAISSSRTSVGIQRKPDNKALQAITDMNQLNSPLLRLPGEIRNKIYYHALGGCEIYCMNSGKRVMLVGRPASQLAWKFEPIHKIMALHLPLVCRQISAETGNYFTFKYNSFGTIHTNDFTVLLGRLGSEHIGRIEVVKMNFVRDSDIFRWTADKWFPYRRLLKLPNLKRLVLRDLSTMVEPVKEAVVKELKKSGRFENLEIEIQSIC</sequence>
<name>A0A6A5QAZ6_AMPQU</name>